<feature type="compositionally biased region" description="Polar residues" evidence="4">
    <location>
        <begin position="231"/>
        <end position="242"/>
    </location>
</feature>
<gene>
    <name evidence="6" type="ORF">IFR04_015704</name>
</gene>
<dbReference type="InterPro" id="IPR001623">
    <property type="entry name" value="DnaJ_domain"/>
</dbReference>
<reference evidence="6" key="1">
    <citation type="submission" date="2021-02" db="EMBL/GenBank/DDBJ databases">
        <title>Genome sequence Cadophora malorum strain M34.</title>
        <authorList>
            <person name="Stefanovic E."/>
            <person name="Vu D."/>
            <person name="Scully C."/>
            <person name="Dijksterhuis J."/>
            <person name="Roader J."/>
            <person name="Houbraken J."/>
        </authorList>
    </citation>
    <scope>NUCLEOTIDE SEQUENCE</scope>
    <source>
        <strain evidence="6">M34</strain>
    </source>
</reference>
<feature type="compositionally biased region" description="Basic and acidic residues" evidence="4">
    <location>
        <begin position="470"/>
        <end position="480"/>
    </location>
</feature>
<evidence type="ECO:0000256" key="2">
    <source>
        <dbReference type="ARBA" id="ARBA00022490"/>
    </source>
</evidence>
<dbReference type="InterPro" id="IPR054076">
    <property type="entry name" value="ZUO1-like_ZHD"/>
</dbReference>
<comment type="subcellular location">
    <subcellularLocation>
        <location evidence="1">Cytoplasm</location>
    </subcellularLocation>
</comment>
<keyword evidence="7" id="KW-1185">Reference proteome</keyword>
<evidence type="ECO:0000256" key="4">
    <source>
        <dbReference type="SAM" id="MobiDB-lite"/>
    </source>
</evidence>
<feature type="compositionally biased region" description="Polar residues" evidence="4">
    <location>
        <begin position="707"/>
        <end position="726"/>
    </location>
</feature>
<dbReference type="InterPro" id="IPR058871">
    <property type="entry name" value="Zuotin_N"/>
</dbReference>
<evidence type="ECO:0000313" key="6">
    <source>
        <dbReference type="EMBL" id="KAG4411164.1"/>
    </source>
</evidence>
<dbReference type="Pfam" id="PF26185">
    <property type="entry name" value="Zuotin_N"/>
    <property type="match status" value="1"/>
</dbReference>
<feature type="compositionally biased region" description="Polar residues" evidence="4">
    <location>
        <begin position="493"/>
        <end position="506"/>
    </location>
</feature>
<feature type="region of interest" description="Disordered" evidence="4">
    <location>
        <begin position="643"/>
        <end position="726"/>
    </location>
</feature>
<dbReference type="Pfam" id="PF00226">
    <property type="entry name" value="DnaJ"/>
    <property type="match status" value="1"/>
</dbReference>
<feature type="region of interest" description="Disordered" evidence="4">
    <location>
        <begin position="218"/>
        <end position="363"/>
    </location>
</feature>
<dbReference type="EMBL" id="JAFJYH010000512">
    <property type="protein sequence ID" value="KAG4411164.1"/>
    <property type="molecule type" value="Genomic_DNA"/>
</dbReference>
<dbReference type="Proteomes" id="UP000664132">
    <property type="component" value="Unassembled WGS sequence"/>
</dbReference>
<dbReference type="SMART" id="SM00271">
    <property type="entry name" value="DnaJ"/>
    <property type="match status" value="1"/>
</dbReference>
<feature type="region of interest" description="Disordered" evidence="4">
    <location>
        <begin position="1"/>
        <end position="53"/>
    </location>
</feature>
<dbReference type="SUPFAM" id="SSF46565">
    <property type="entry name" value="Chaperone J-domain"/>
    <property type="match status" value="1"/>
</dbReference>
<feature type="compositionally biased region" description="Polar residues" evidence="4">
    <location>
        <begin position="643"/>
        <end position="655"/>
    </location>
</feature>
<feature type="compositionally biased region" description="Polar residues" evidence="4">
    <location>
        <begin position="349"/>
        <end position="363"/>
    </location>
</feature>
<dbReference type="GO" id="GO:0006450">
    <property type="term" value="P:regulation of translational fidelity"/>
    <property type="evidence" value="ECO:0007669"/>
    <property type="project" value="InterPro"/>
</dbReference>
<dbReference type="CDD" id="cd06257">
    <property type="entry name" value="DnaJ"/>
    <property type="match status" value="1"/>
</dbReference>
<dbReference type="InterPro" id="IPR036869">
    <property type="entry name" value="J_dom_sf"/>
</dbReference>
<dbReference type="Pfam" id="PF21884">
    <property type="entry name" value="ZUO1-like_ZHD"/>
    <property type="match status" value="1"/>
</dbReference>
<dbReference type="PANTHER" id="PTHR43999:SF1">
    <property type="entry name" value="DNAJ HOMOLOG SUBFAMILY C MEMBER 2"/>
    <property type="match status" value="1"/>
</dbReference>
<feature type="compositionally biased region" description="Polar residues" evidence="4">
    <location>
        <begin position="304"/>
        <end position="315"/>
    </location>
</feature>
<organism evidence="6 7">
    <name type="scientific">Cadophora malorum</name>
    <dbReference type="NCBI Taxonomy" id="108018"/>
    <lineage>
        <taxon>Eukaryota</taxon>
        <taxon>Fungi</taxon>
        <taxon>Dikarya</taxon>
        <taxon>Ascomycota</taxon>
        <taxon>Pezizomycotina</taxon>
        <taxon>Leotiomycetes</taxon>
        <taxon>Helotiales</taxon>
        <taxon>Ploettnerulaceae</taxon>
        <taxon>Cadophora</taxon>
    </lineage>
</organism>
<protein>
    <recommendedName>
        <fullName evidence="5">J domain-containing protein</fullName>
    </recommendedName>
</protein>
<dbReference type="CDD" id="cd23953">
    <property type="entry name" value="zuotin_NTD"/>
    <property type="match status" value="1"/>
</dbReference>
<feature type="compositionally biased region" description="Low complexity" evidence="4">
    <location>
        <begin position="451"/>
        <end position="467"/>
    </location>
</feature>
<dbReference type="InterPro" id="IPR032003">
    <property type="entry name" value="RAC_head"/>
</dbReference>
<keyword evidence="3" id="KW-0143">Chaperone</keyword>
<evidence type="ECO:0000256" key="3">
    <source>
        <dbReference type="ARBA" id="ARBA00023186"/>
    </source>
</evidence>
<feature type="region of interest" description="Disordered" evidence="4">
    <location>
        <begin position="417"/>
        <end position="538"/>
    </location>
</feature>
<comment type="caution">
    <text evidence="6">The sequence shown here is derived from an EMBL/GenBank/DDBJ whole genome shotgun (WGS) entry which is preliminary data.</text>
</comment>
<dbReference type="Gene3D" id="1.10.287.110">
    <property type="entry name" value="DnaJ domain"/>
    <property type="match status" value="1"/>
</dbReference>
<accession>A0A8H7W520</accession>
<dbReference type="GO" id="GO:0005829">
    <property type="term" value="C:cytosol"/>
    <property type="evidence" value="ECO:0007669"/>
    <property type="project" value="TreeGrafter"/>
</dbReference>
<evidence type="ECO:0000259" key="5">
    <source>
        <dbReference type="PROSITE" id="PS50076"/>
    </source>
</evidence>
<dbReference type="Gene3D" id="1.10.8.840">
    <property type="entry name" value="Ribosome-associated complex head domain"/>
    <property type="match status" value="1"/>
</dbReference>
<feature type="region of interest" description="Disordered" evidence="4">
    <location>
        <begin position="1196"/>
        <end position="1228"/>
    </location>
</feature>
<feature type="compositionally biased region" description="Polar residues" evidence="4">
    <location>
        <begin position="256"/>
        <end position="280"/>
    </location>
</feature>
<feature type="compositionally biased region" description="Polar residues" evidence="4">
    <location>
        <begin position="752"/>
        <end position="764"/>
    </location>
</feature>
<evidence type="ECO:0000313" key="7">
    <source>
        <dbReference type="Proteomes" id="UP000664132"/>
    </source>
</evidence>
<feature type="region of interest" description="Disordered" evidence="4">
    <location>
        <begin position="752"/>
        <end position="795"/>
    </location>
</feature>
<dbReference type="PANTHER" id="PTHR43999">
    <property type="entry name" value="DNAJ HOMOLOG SUBFAMILY C MEMBER 2"/>
    <property type="match status" value="1"/>
</dbReference>
<dbReference type="PROSITE" id="PS00636">
    <property type="entry name" value="DNAJ_1"/>
    <property type="match status" value="1"/>
</dbReference>
<feature type="compositionally biased region" description="Basic residues" evidence="4">
    <location>
        <begin position="780"/>
        <end position="792"/>
    </location>
</feature>
<dbReference type="GO" id="GO:0030544">
    <property type="term" value="F:Hsp70 protein binding"/>
    <property type="evidence" value="ECO:0007669"/>
    <property type="project" value="InterPro"/>
</dbReference>
<dbReference type="InterPro" id="IPR042569">
    <property type="entry name" value="RAC_head_sf"/>
</dbReference>
<feature type="compositionally biased region" description="Basic residues" evidence="4">
    <location>
        <begin position="1207"/>
        <end position="1222"/>
    </location>
</feature>
<dbReference type="GO" id="GO:0043022">
    <property type="term" value="F:ribosome binding"/>
    <property type="evidence" value="ECO:0007669"/>
    <property type="project" value="InterPro"/>
</dbReference>
<feature type="domain" description="J" evidence="5">
    <location>
        <begin position="1054"/>
        <end position="1124"/>
    </location>
</feature>
<feature type="compositionally biased region" description="Basic and acidic residues" evidence="4">
    <location>
        <begin position="1260"/>
        <end position="1304"/>
    </location>
</feature>
<evidence type="ECO:0000256" key="1">
    <source>
        <dbReference type="ARBA" id="ARBA00004496"/>
    </source>
</evidence>
<dbReference type="OrthoDB" id="1690618at2759"/>
<feature type="region of interest" description="Disordered" evidence="4">
    <location>
        <begin position="1248"/>
        <end position="1304"/>
    </location>
</feature>
<dbReference type="PROSITE" id="PS50076">
    <property type="entry name" value="DNAJ_2"/>
    <property type="match status" value="1"/>
</dbReference>
<dbReference type="InterPro" id="IPR018253">
    <property type="entry name" value="DnaJ_domain_CS"/>
</dbReference>
<dbReference type="GO" id="GO:0051083">
    <property type="term" value="P:'de novo' cotranslational protein folding"/>
    <property type="evidence" value="ECO:0007669"/>
    <property type="project" value="InterPro"/>
</dbReference>
<feature type="region of interest" description="Disordered" evidence="4">
    <location>
        <begin position="568"/>
        <end position="627"/>
    </location>
</feature>
<feature type="compositionally biased region" description="Polar residues" evidence="4">
    <location>
        <begin position="419"/>
        <end position="446"/>
    </location>
</feature>
<proteinExistence type="predicted"/>
<name>A0A8H7W520_9HELO</name>
<feature type="compositionally biased region" description="Polar residues" evidence="4">
    <location>
        <begin position="22"/>
        <end position="32"/>
    </location>
</feature>
<dbReference type="Pfam" id="PF16717">
    <property type="entry name" value="RAC_head"/>
    <property type="match status" value="1"/>
</dbReference>
<sequence>MGNNEEAASRSLGYRSPAEGSDPSTSGSTSKPEQAFFSVRGRRKRPPPRCYTIGHGNARRRFWMLSDQASMHMKEPEAWEQHKSWNSHIDFDSKEARVPKRAFGSEGHEEDHAATYPPSAYPPAAYPPSKLIRTWDLQIYRIPKDWKPQWKALASSSAQTSGDSREMSGVETYRGLASSKAETRVLNSRIDHGPMDAGASLEKDVVPVVQTNAMPHDNVIRNGHLKPKIKNVTSTATESGMENKSVDTGLPDNKHSIPSSNGARSTSSIKPETNAASKSSPEAMEDKKAVNPAHVRVTGEIRQSKVTGSAPTNSPKIIESAKPVSDASVNKKVPNNTGLKGWTEGPATQLDTSVPSSGPSTVKTAKPAYATILNKTADNKQSDNMTSGSAIDTSMPASLTKPIALVKPISYAEMLKGRTGQTKPSNSKNILLPIQRTTQPSETIAESSKPAKTTSNSTTSKTAATNKLPKGKDGPEDKGPAIEIATAVDETATKSSKSVNSMLDTSSNKKETLATLGKKRGRGKVPKPEATASASENTIQHEISKLETNGATASISRETGSDAIKPMLVNDKHAIPSNKTNTAASDMGNRNHPLRPGIKETASGISGDTKNNRAEPTRSPNENINPVVEVDVSMPDAVTQQVEVNPETTEANTAITKDKNNKPTEPMPYGNEDSVPPIGKTTTLSPDTIGRHHSNDGIGTGEALASELNSHISQGIKTSPSKNSVDVANMPEDAEIDANDMEQLNTHLSELSVGQSEPPQQNDPATIDQEQDANADGSSKSKKKRQRKKKNKSLSEAVPAVQFEGPYANVLQDLVPIANCIRNDDLNLWERDIKLIELHSLILITLRNIGKKSDEFLTFKNAAKPHNISVDLYDLHFVQAIQILIGLDGRPEGTQKIEKLLGEKDHKDLENLTGSLRSYCRTNGRNSEYAFFRTKAQLWSPVLWFWFVRSSLHTLTTFYNRETARGRLNGWTAEKDFKAIGSLSAATQRSIEPVGPHFLAHARRARHKRTFSEDDRIQAQENVKKVEDDDFGEISEPEDPSMLLRDAKDWKSQDHYAVLGLSKYRYKATEEQIKRAHRKKVLKHHPDKKAAAGSTEDDSFFKCIQKATEVLLDPVKRRQFDSVDERADVEPPSKKQAKDGKYYKLWGSVFKAEGRFSRIQPVPKLGDENSTQEEVENFYNFFYNFDSWRSFEYQDEDVPDDNENRDQKRHMERKNNNARKKKKNEDVARLRQLVDQVMAGDERIKKFRQAANANKNKKKNEKEAAEKKAAEEAKAAKEAEAKAAKEAEEKAKIDREQGKKAKEAAKAAVKKNRRVMKGSVKDANYFVSGDAPASAIDAVLNDVELVQGKLDPDETAALAGKLNGLKIADEIKGVWSGEVKRLVEAGKIKDGEVKSLV</sequence>
<dbReference type="InterPro" id="IPR044634">
    <property type="entry name" value="Zuotin/DnaJC2"/>
</dbReference>
<keyword evidence="2" id="KW-0963">Cytoplasm</keyword>